<dbReference type="SUPFAM" id="SSF56784">
    <property type="entry name" value="HAD-like"/>
    <property type="match status" value="1"/>
</dbReference>
<dbReference type="PANTHER" id="PTHR31284">
    <property type="entry name" value="ACID PHOSPHATASE-LIKE PROTEIN"/>
    <property type="match status" value="1"/>
</dbReference>
<sequence length="269" mass="30753">MRLISLLVTLLSVSFFSTANEKDPRLNAVAWMQNSAEYVALTNQTFKLAAQKLVLATQTPEWTAALEQFDRKGINNLPPAVLLDLDDTVISSMAYYAQLIDSKQSNTNANWERWIKAEKAPLVPGVINFIQSAAQNRVKVVLVSNRYCVSTPQDKCPIKTQTLAMLKRAGLIFDRDDLLFRSEQPDWRRDKSSRRKHLAKRYRILLIVGDDLEDMIPNAAGMPIASRKLYTEQYMSLWGERWFILPNPVYGSWRDVAGSQLHKTIKTYK</sequence>
<evidence type="ECO:0000313" key="3">
    <source>
        <dbReference type="EMBL" id="AWB68353.1"/>
    </source>
</evidence>
<dbReference type="AlphaFoldDB" id="A0A2S0VVZ7"/>
<feature type="signal peptide" evidence="2">
    <location>
        <begin position="1"/>
        <end position="19"/>
    </location>
</feature>
<dbReference type="SFLD" id="SFLDS00003">
    <property type="entry name" value="Haloacid_Dehalogenase"/>
    <property type="match status" value="1"/>
</dbReference>
<dbReference type="RefSeq" id="WP_108604414.1">
    <property type="nucleotide sequence ID" value="NZ_CP026604.1"/>
</dbReference>
<dbReference type="Gene3D" id="3.40.50.1000">
    <property type="entry name" value="HAD superfamily/HAD-like"/>
    <property type="match status" value="1"/>
</dbReference>
<organism evidence="3 4">
    <name type="scientific">Saccharobesus litoralis</name>
    <dbReference type="NCBI Taxonomy" id="2172099"/>
    <lineage>
        <taxon>Bacteria</taxon>
        <taxon>Pseudomonadati</taxon>
        <taxon>Pseudomonadota</taxon>
        <taxon>Gammaproteobacteria</taxon>
        <taxon>Alteromonadales</taxon>
        <taxon>Alteromonadaceae</taxon>
        <taxon>Saccharobesus</taxon>
    </lineage>
</organism>
<dbReference type="OrthoDB" id="395856at2"/>
<evidence type="ECO:0000313" key="4">
    <source>
        <dbReference type="Proteomes" id="UP000244441"/>
    </source>
</evidence>
<evidence type="ECO:0000256" key="2">
    <source>
        <dbReference type="SAM" id="SignalP"/>
    </source>
</evidence>
<dbReference type="Proteomes" id="UP000244441">
    <property type="component" value="Chromosome"/>
</dbReference>
<dbReference type="KEGG" id="cate:C2869_18920"/>
<dbReference type="InterPro" id="IPR036412">
    <property type="entry name" value="HAD-like_sf"/>
</dbReference>
<keyword evidence="4" id="KW-1185">Reference proteome</keyword>
<dbReference type="InterPro" id="IPR006423">
    <property type="entry name" value="Lipo_e_P4"/>
</dbReference>
<keyword evidence="1 2" id="KW-0732">Signal</keyword>
<proteinExistence type="predicted"/>
<dbReference type="GO" id="GO:0009279">
    <property type="term" value="C:cell outer membrane"/>
    <property type="evidence" value="ECO:0007669"/>
    <property type="project" value="InterPro"/>
</dbReference>
<name>A0A2S0VVZ7_9ALTE</name>
<feature type="chain" id="PRO_5015403804" description="Acid phosphatase" evidence="2">
    <location>
        <begin position="20"/>
        <end position="269"/>
    </location>
</feature>
<dbReference type="InterPro" id="IPR005519">
    <property type="entry name" value="Acid_phosphat_B-like"/>
</dbReference>
<dbReference type="EMBL" id="CP026604">
    <property type="protein sequence ID" value="AWB68353.1"/>
    <property type="molecule type" value="Genomic_DNA"/>
</dbReference>
<dbReference type="SFLD" id="SFLDG01125">
    <property type="entry name" value="C1.1:_Acid_Phosphatase_Like"/>
    <property type="match status" value="1"/>
</dbReference>
<dbReference type="InterPro" id="IPR023214">
    <property type="entry name" value="HAD_sf"/>
</dbReference>
<reference evidence="3 4" key="1">
    <citation type="submission" date="2018-01" db="EMBL/GenBank/DDBJ databases">
        <title>Genome sequence of a Cantenovulum-like bacteria.</title>
        <authorList>
            <person name="Tan W.R."/>
            <person name="Lau N.-S."/>
            <person name="Go F."/>
            <person name="Amirul A.-A.A."/>
        </authorList>
    </citation>
    <scope>NUCLEOTIDE SEQUENCE [LARGE SCALE GENOMIC DNA]</scope>
    <source>
        <strain evidence="3 4">CCB-QB4</strain>
    </source>
</reference>
<accession>A0A2S0VVZ7</accession>
<dbReference type="Pfam" id="PF03767">
    <property type="entry name" value="Acid_phosphat_B"/>
    <property type="match status" value="1"/>
</dbReference>
<evidence type="ECO:0000256" key="1">
    <source>
        <dbReference type="ARBA" id="ARBA00022729"/>
    </source>
</evidence>
<gene>
    <name evidence="3" type="ORF">C2869_18920</name>
</gene>
<dbReference type="PANTHER" id="PTHR31284:SF10">
    <property type="entry name" value="ACID PHOSPHATASE-LIKE PROTEIN"/>
    <property type="match status" value="1"/>
</dbReference>
<evidence type="ECO:0008006" key="5">
    <source>
        <dbReference type="Google" id="ProtNLM"/>
    </source>
</evidence>
<protein>
    <recommendedName>
        <fullName evidence="5">Acid phosphatase</fullName>
    </recommendedName>
</protein>